<feature type="signal peptide" evidence="1">
    <location>
        <begin position="1"/>
        <end position="29"/>
    </location>
</feature>
<dbReference type="KEGG" id="mbd:MEBOL_003618"/>
<evidence type="ECO:0000313" key="3">
    <source>
        <dbReference type="Proteomes" id="UP000217289"/>
    </source>
</evidence>
<sequence>MKTNVKMHWRRWMLILGAAAALGSGAAYAMRKECWQCSPCGCGSDGGHLLCCDVSAC</sequence>
<evidence type="ECO:0000256" key="1">
    <source>
        <dbReference type="SAM" id="SignalP"/>
    </source>
</evidence>
<keyword evidence="1" id="KW-0732">Signal</keyword>
<name>A0A250IG11_9BACT</name>
<organism evidence="2 3">
    <name type="scientific">Melittangium boletus DSM 14713</name>
    <dbReference type="NCBI Taxonomy" id="1294270"/>
    <lineage>
        <taxon>Bacteria</taxon>
        <taxon>Pseudomonadati</taxon>
        <taxon>Myxococcota</taxon>
        <taxon>Myxococcia</taxon>
        <taxon>Myxococcales</taxon>
        <taxon>Cystobacterineae</taxon>
        <taxon>Archangiaceae</taxon>
        <taxon>Melittangium</taxon>
    </lineage>
</organism>
<evidence type="ECO:0000313" key="2">
    <source>
        <dbReference type="EMBL" id="ATB30163.1"/>
    </source>
</evidence>
<proteinExistence type="predicted"/>
<dbReference type="EMBL" id="CP022163">
    <property type="protein sequence ID" value="ATB30163.1"/>
    <property type="molecule type" value="Genomic_DNA"/>
</dbReference>
<evidence type="ECO:0008006" key="4">
    <source>
        <dbReference type="Google" id="ProtNLM"/>
    </source>
</evidence>
<gene>
    <name evidence="2" type="ORF">MEBOL_003618</name>
</gene>
<accession>A0A250IG11</accession>
<reference evidence="2 3" key="1">
    <citation type="submission" date="2017-06" db="EMBL/GenBank/DDBJ databases">
        <authorList>
            <person name="Kim H.J."/>
            <person name="Triplett B.A."/>
        </authorList>
    </citation>
    <scope>NUCLEOTIDE SEQUENCE [LARGE SCALE GENOMIC DNA]</scope>
    <source>
        <strain evidence="2 3">DSM 14713</strain>
    </source>
</reference>
<dbReference type="Proteomes" id="UP000217289">
    <property type="component" value="Chromosome"/>
</dbReference>
<dbReference type="AlphaFoldDB" id="A0A250IG11"/>
<protein>
    <recommendedName>
        <fullName evidence="4">Lipoprotein</fullName>
    </recommendedName>
</protein>
<feature type="chain" id="PRO_5013395308" description="Lipoprotein" evidence="1">
    <location>
        <begin position="30"/>
        <end position="57"/>
    </location>
</feature>
<keyword evidence="3" id="KW-1185">Reference proteome</keyword>
<dbReference type="RefSeq" id="WP_157775149.1">
    <property type="nucleotide sequence ID" value="NZ_CP022163.1"/>
</dbReference>